<evidence type="ECO:0008006" key="5">
    <source>
        <dbReference type="Google" id="ProtNLM"/>
    </source>
</evidence>
<proteinExistence type="predicted"/>
<feature type="transmembrane region" description="Helical" evidence="1">
    <location>
        <begin position="53"/>
        <end position="77"/>
    </location>
</feature>
<name>A0A1F7VFI1_9BACT</name>
<feature type="transmembrane region" description="Helical" evidence="1">
    <location>
        <begin position="89"/>
        <end position="111"/>
    </location>
</feature>
<evidence type="ECO:0000313" key="4">
    <source>
        <dbReference type="Proteomes" id="UP000176678"/>
    </source>
</evidence>
<reference evidence="3 4" key="1">
    <citation type="journal article" date="2016" name="Nat. Commun.">
        <title>Thousands of microbial genomes shed light on interconnected biogeochemical processes in an aquifer system.</title>
        <authorList>
            <person name="Anantharaman K."/>
            <person name="Brown C.T."/>
            <person name="Hug L.A."/>
            <person name="Sharon I."/>
            <person name="Castelle C.J."/>
            <person name="Probst A.J."/>
            <person name="Thomas B.C."/>
            <person name="Singh A."/>
            <person name="Wilkins M.J."/>
            <person name="Karaoz U."/>
            <person name="Brodie E.L."/>
            <person name="Williams K.H."/>
            <person name="Hubbard S.S."/>
            <person name="Banfield J.F."/>
        </authorList>
    </citation>
    <scope>NUCLEOTIDE SEQUENCE [LARGE SCALE GENOMIC DNA]</scope>
</reference>
<dbReference type="AlphaFoldDB" id="A0A1F7VFI1"/>
<keyword evidence="1" id="KW-0472">Membrane</keyword>
<comment type="caution">
    <text evidence="3">The sequence shown here is derived from an EMBL/GenBank/DDBJ whole genome shotgun (WGS) entry which is preliminary data.</text>
</comment>
<evidence type="ECO:0000256" key="2">
    <source>
        <dbReference type="SAM" id="SignalP"/>
    </source>
</evidence>
<accession>A0A1F7VFI1</accession>
<dbReference type="InterPro" id="IPR043993">
    <property type="entry name" value="T4SS_pilin"/>
</dbReference>
<protein>
    <recommendedName>
        <fullName evidence="5">DUF4190 domain-containing protein</fullName>
    </recommendedName>
</protein>
<organism evidence="3 4">
    <name type="scientific">Candidatus Uhrbacteria bacterium RIFCSPLOWO2_02_FULL_51_9</name>
    <dbReference type="NCBI Taxonomy" id="1802410"/>
    <lineage>
        <taxon>Bacteria</taxon>
        <taxon>Candidatus Uhriibacteriota</taxon>
    </lineage>
</organism>
<keyword evidence="1" id="KW-1133">Transmembrane helix</keyword>
<dbReference type="STRING" id="1802410.A3H75_01995"/>
<dbReference type="Proteomes" id="UP000176678">
    <property type="component" value="Unassembled WGS sequence"/>
</dbReference>
<feature type="signal peptide" evidence="2">
    <location>
        <begin position="1"/>
        <end position="24"/>
    </location>
</feature>
<sequence length="134" mass="14247">MNGKKFAILFSTAVLLLAPQVASAAILPDCAKEPGGCAQLSQLIQVGVNYGRFILGISGALALVFFIWGGFLILTSAGVSDRVKKGKEALRAATIGLIIIFGAFTAVKFILRMVDPTGTYDQYVLQPTKEPARE</sequence>
<dbReference type="EMBL" id="MGES01000022">
    <property type="protein sequence ID" value="OGL88888.1"/>
    <property type="molecule type" value="Genomic_DNA"/>
</dbReference>
<keyword evidence="1" id="KW-0812">Transmembrane</keyword>
<evidence type="ECO:0000256" key="1">
    <source>
        <dbReference type="SAM" id="Phobius"/>
    </source>
</evidence>
<dbReference type="Pfam" id="PF18895">
    <property type="entry name" value="T4SS_pilin"/>
    <property type="match status" value="1"/>
</dbReference>
<gene>
    <name evidence="3" type="ORF">A3H75_01995</name>
</gene>
<keyword evidence="2" id="KW-0732">Signal</keyword>
<feature type="chain" id="PRO_5009533253" description="DUF4190 domain-containing protein" evidence="2">
    <location>
        <begin position="25"/>
        <end position="134"/>
    </location>
</feature>
<evidence type="ECO:0000313" key="3">
    <source>
        <dbReference type="EMBL" id="OGL88888.1"/>
    </source>
</evidence>